<feature type="compositionally biased region" description="Basic residues" evidence="1">
    <location>
        <begin position="15"/>
        <end position="26"/>
    </location>
</feature>
<feature type="region of interest" description="Disordered" evidence="1">
    <location>
        <begin position="1"/>
        <end position="28"/>
    </location>
</feature>
<reference evidence="4" key="1">
    <citation type="journal article" date="2019" name="Int. J. Syst. Evol. Microbiol.">
        <title>The Global Catalogue of Microorganisms (GCM) 10K type strain sequencing project: providing services to taxonomists for standard genome sequencing and annotation.</title>
        <authorList>
            <consortium name="The Broad Institute Genomics Platform"/>
            <consortium name="The Broad Institute Genome Sequencing Center for Infectious Disease"/>
            <person name="Wu L."/>
            <person name="Ma J."/>
        </authorList>
    </citation>
    <scope>NUCLEOTIDE SEQUENCE [LARGE SCALE GENOMIC DNA]</scope>
    <source>
        <strain evidence="4">NBRC 105830</strain>
    </source>
</reference>
<feature type="compositionally biased region" description="Low complexity" evidence="1">
    <location>
        <begin position="1"/>
        <end position="14"/>
    </location>
</feature>
<dbReference type="PANTHER" id="PTHR34853:SF1">
    <property type="entry name" value="LIPASE 5"/>
    <property type="match status" value="1"/>
</dbReference>
<evidence type="ECO:0000313" key="3">
    <source>
        <dbReference type="EMBL" id="GMA20219.1"/>
    </source>
</evidence>
<evidence type="ECO:0000313" key="4">
    <source>
        <dbReference type="Proteomes" id="UP001157109"/>
    </source>
</evidence>
<dbReference type="PANTHER" id="PTHR34853">
    <property type="match status" value="1"/>
</dbReference>
<dbReference type="PIRSF" id="PIRSF029171">
    <property type="entry name" value="Esterase_LipA"/>
    <property type="match status" value="1"/>
</dbReference>
<evidence type="ECO:0000256" key="2">
    <source>
        <dbReference type="SAM" id="SignalP"/>
    </source>
</evidence>
<keyword evidence="4" id="KW-1185">Reference proteome</keyword>
<dbReference type="EMBL" id="BSUJ01000001">
    <property type="protein sequence ID" value="GMA20219.1"/>
    <property type="molecule type" value="Genomic_DNA"/>
</dbReference>
<dbReference type="PROSITE" id="PS51318">
    <property type="entry name" value="TAT"/>
    <property type="match status" value="1"/>
</dbReference>
<accession>A0ABQ6HRA4</accession>
<proteinExistence type="predicted"/>
<dbReference type="InterPro" id="IPR005152">
    <property type="entry name" value="Lipase_secreted"/>
</dbReference>
<comment type="caution">
    <text evidence="3">The sequence shown here is derived from an EMBL/GenBank/DDBJ whole genome shotgun (WGS) entry which is preliminary data.</text>
</comment>
<dbReference type="Pfam" id="PF03583">
    <property type="entry name" value="LIP"/>
    <property type="match status" value="1"/>
</dbReference>
<dbReference type="RefSeq" id="WP_241444889.1">
    <property type="nucleotide sequence ID" value="NZ_BSUJ01000001.1"/>
</dbReference>
<feature type="chain" id="PRO_5046537562" evidence="2">
    <location>
        <begin position="51"/>
        <end position="445"/>
    </location>
</feature>
<dbReference type="InterPro" id="IPR029058">
    <property type="entry name" value="AB_hydrolase_fold"/>
</dbReference>
<dbReference type="Gene3D" id="1.10.260.130">
    <property type="match status" value="1"/>
</dbReference>
<evidence type="ECO:0000256" key="1">
    <source>
        <dbReference type="SAM" id="MobiDB-lite"/>
    </source>
</evidence>
<dbReference type="InterPro" id="IPR006311">
    <property type="entry name" value="TAT_signal"/>
</dbReference>
<name>A0ABQ6HRA4_9MICO</name>
<feature type="signal peptide" evidence="2">
    <location>
        <begin position="1"/>
        <end position="50"/>
    </location>
</feature>
<dbReference type="Gene3D" id="3.40.50.1820">
    <property type="entry name" value="alpha/beta hydrolase"/>
    <property type="match status" value="1"/>
</dbReference>
<sequence>MSRQLSSLLPTSSRRASRRSSRRTPRHTSLALAAGLTAAGLVAAAGTAHADEHAIPGTAGATTLTGVAEATRPAFYEPPATIPSIPGTVIRQEPATQVLDPLGVTATFYDARRIMYSSRDREGHPIAVTGLVVQPRAPYVGTTRRPVIGYAVGTQGMGDRCAPSRQFAENTEYESALMAGLLARGYTLAITDYQGLGTPGTHTYMTRAAQGQAVLDAVRATEGAGFSDTTPESPVGITGYSQGGGAAAAAAELASTYAPELQVKGVAAGAVPADLAAVSRVVDGTLYSAFGFYATAGLNAAYHIDPAQTLSAQGVETLKKVEGACVTDLFDSSFVSSSVLTHDGKPLSSLFDSEPMKSVLADNRIGQRKPAMPALLTHSMLDDVIPFAVGKQLAKDWCAKGATVSFQANLAPGHVGGIAPHVAAVPGWFEARFLGLPAISTCTLL</sequence>
<gene>
    <name evidence="3" type="ORF">GCM10025862_22400</name>
</gene>
<organism evidence="3 4">
    <name type="scientific">Arsenicicoccus piscis</name>
    <dbReference type="NCBI Taxonomy" id="673954"/>
    <lineage>
        <taxon>Bacteria</taxon>
        <taxon>Bacillati</taxon>
        <taxon>Actinomycetota</taxon>
        <taxon>Actinomycetes</taxon>
        <taxon>Micrococcales</taxon>
        <taxon>Intrasporangiaceae</taxon>
        <taxon>Arsenicicoccus</taxon>
    </lineage>
</organism>
<protein>
    <submittedName>
        <fullName evidence="3">Lipase</fullName>
    </submittedName>
</protein>
<dbReference type="Proteomes" id="UP001157109">
    <property type="component" value="Unassembled WGS sequence"/>
</dbReference>
<keyword evidence="2" id="KW-0732">Signal</keyword>
<dbReference type="SUPFAM" id="SSF53474">
    <property type="entry name" value="alpha/beta-Hydrolases"/>
    <property type="match status" value="1"/>
</dbReference>